<dbReference type="EMBL" id="CP022383">
    <property type="protein sequence ID" value="ATA80407.1"/>
    <property type="molecule type" value="Genomic_DNA"/>
</dbReference>
<proteinExistence type="predicted"/>
<organism evidence="2 3">
    <name type="scientific">Capnocytophaga sputigena</name>
    <dbReference type="NCBI Taxonomy" id="1019"/>
    <lineage>
        <taxon>Bacteria</taxon>
        <taxon>Pseudomonadati</taxon>
        <taxon>Bacteroidota</taxon>
        <taxon>Flavobacteriia</taxon>
        <taxon>Flavobacteriales</taxon>
        <taxon>Flavobacteriaceae</taxon>
        <taxon>Capnocytophaga</taxon>
    </lineage>
</organism>
<gene>
    <name evidence="2" type="ORF">CGC59_12300</name>
</gene>
<dbReference type="InterPro" id="IPR053830">
    <property type="entry name" value="DUF6922"/>
</dbReference>
<dbReference type="RefSeq" id="WP_095899164.1">
    <property type="nucleotide sequence ID" value="NZ_CAUURF010000005.1"/>
</dbReference>
<evidence type="ECO:0000313" key="2">
    <source>
        <dbReference type="EMBL" id="ATA80407.1"/>
    </source>
</evidence>
<dbReference type="Pfam" id="PF21956">
    <property type="entry name" value="DUF6922"/>
    <property type="match status" value="1"/>
</dbReference>
<reference evidence="3" key="1">
    <citation type="submission" date="2017-06" db="EMBL/GenBank/DDBJ databases">
        <title>Capnocytophaga spp. assemblies.</title>
        <authorList>
            <person name="Gulvik C.A."/>
        </authorList>
    </citation>
    <scope>NUCLEOTIDE SEQUENCE [LARGE SCALE GENOMIC DNA]</scope>
    <source>
        <strain evidence="3">H4486</strain>
    </source>
</reference>
<dbReference type="Proteomes" id="UP000217334">
    <property type="component" value="Chromosome"/>
</dbReference>
<dbReference type="GeneID" id="78163261"/>
<evidence type="ECO:0000313" key="3">
    <source>
        <dbReference type="Proteomes" id="UP000217334"/>
    </source>
</evidence>
<evidence type="ECO:0000259" key="1">
    <source>
        <dbReference type="Pfam" id="PF21956"/>
    </source>
</evidence>
<accession>A0A2A3N1U9</accession>
<name>A0A2A3N1U9_CAPSP</name>
<dbReference type="AlphaFoldDB" id="A0A2A3N1U9"/>
<sequence>MLFDDWKDKSPLKISSTLLWDYDLSTFNWEKGKLIVVQRIVERGWDNDFYAAIQLYGGLEAFIEIVKQVPYLNERDMNFVSKAFLIDLNDLQCYKNKQYREQLLNS</sequence>
<feature type="domain" description="DUF6922" evidence="1">
    <location>
        <begin position="14"/>
        <end position="65"/>
    </location>
</feature>
<protein>
    <recommendedName>
        <fullName evidence="1">DUF6922 domain-containing protein</fullName>
    </recommendedName>
</protein>